<dbReference type="EMBL" id="NOXT01000113">
    <property type="protein sequence ID" value="OYQ27653.1"/>
    <property type="molecule type" value="Genomic_DNA"/>
</dbReference>
<accession>A0A255YEQ3</accession>
<dbReference type="SUPFAM" id="SSF56784">
    <property type="entry name" value="HAD-like"/>
    <property type="match status" value="1"/>
</dbReference>
<comment type="caution">
    <text evidence="1">The sequence shown here is derived from an EMBL/GenBank/DDBJ whole genome shotgun (WGS) entry which is preliminary data.</text>
</comment>
<name>A0A255YEQ3_9SPHN</name>
<proteinExistence type="predicted"/>
<protein>
    <recommendedName>
        <fullName evidence="3">Haloacid dehalogenase</fullName>
    </recommendedName>
</protein>
<evidence type="ECO:0000313" key="2">
    <source>
        <dbReference type="Proteomes" id="UP000216991"/>
    </source>
</evidence>
<evidence type="ECO:0000313" key="1">
    <source>
        <dbReference type="EMBL" id="OYQ27653.1"/>
    </source>
</evidence>
<dbReference type="NCBIfam" id="TIGR01488">
    <property type="entry name" value="HAD-SF-IB"/>
    <property type="match status" value="1"/>
</dbReference>
<dbReference type="Proteomes" id="UP000216991">
    <property type="component" value="Unassembled WGS sequence"/>
</dbReference>
<dbReference type="AlphaFoldDB" id="A0A255YEQ3"/>
<sequence length="247" mass="26741">MARQMPRGTMTSNRTEIAVYDLDRTLTDTGSWAHFIRFWLRTQAPWRVLLLPLVALGGLAYALGLMSRGGIKSWSHRWLIGGRVRAADMAAVAAAFADTFVAAHALEPARAALAADAAAGRRLLIASASHGFYVRAIAARLGVADVVATEAVRDGDWLLNRLDGDNCYGAAKRVAVEQWLGRQAQGDAVVHFTSDHHSDQPCFDLALERGGRVLCVNPSNELAAIAAVRGWPVAQWGRIKGSLFERA</sequence>
<dbReference type="InterPro" id="IPR023214">
    <property type="entry name" value="HAD_sf"/>
</dbReference>
<dbReference type="Gene3D" id="1.20.1440.100">
    <property type="entry name" value="SG protein - dephosphorylation function"/>
    <property type="match status" value="1"/>
</dbReference>
<dbReference type="Gene3D" id="3.40.50.1000">
    <property type="entry name" value="HAD superfamily/HAD-like"/>
    <property type="match status" value="1"/>
</dbReference>
<dbReference type="InterPro" id="IPR036412">
    <property type="entry name" value="HAD-like_sf"/>
</dbReference>
<dbReference type="Pfam" id="PF12710">
    <property type="entry name" value="HAD"/>
    <property type="match status" value="1"/>
</dbReference>
<evidence type="ECO:0008006" key="3">
    <source>
        <dbReference type="Google" id="ProtNLM"/>
    </source>
</evidence>
<organism evidence="1 2">
    <name type="scientific">Sandarakinorhabdus cyanobacteriorum</name>
    <dbReference type="NCBI Taxonomy" id="1981098"/>
    <lineage>
        <taxon>Bacteria</taxon>
        <taxon>Pseudomonadati</taxon>
        <taxon>Pseudomonadota</taxon>
        <taxon>Alphaproteobacteria</taxon>
        <taxon>Sphingomonadales</taxon>
        <taxon>Sphingosinicellaceae</taxon>
        <taxon>Sandarakinorhabdus</taxon>
    </lineage>
</organism>
<gene>
    <name evidence="1" type="ORF">CHU93_10325</name>
</gene>
<keyword evidence="2" id="KW-1185">Reference proteome</keyword>
<reference evidence="1 2" key="1">
    <citation type="submission" date="2017-07" db="EMBL/GenBank/DDBJ databases">
        <title>Sandarakinorhabdus cyanobacteriorum sp. nov., a novel bacterium isolated from cyanobacterial aggregates in a eutrophic lake.</title>
        <authorList>
            <person name="Cai H."/>
        </authorList>
    </citation>
    <scope>NUCLEOTIDE SEQUENCE [LARGE SCALE GENOMIC DNA]</scope>
    <source>
        <strain evidence="1 2">TH057</strain>
    </source>
</reference>
<dbReference type="OrthoDB" id="7739434at2"/>